<sequence>MILTIIMGFALPINEMSPILSGMVYFIAVMGLLWPLQYLSAKRFSKLINFDALVEFNEHEIKVCHNNSDTIDVKDWNWINTIDVKKDRVWLTLNEARPFAISIPTSKLSQSEIDFFKSKKV</sequence>
<accession>A0ABV5EYK7</accession>
<reference evidence="2 3" key="1">
    <citation type="submission" date="2024-09" db="EMBL/GenBank/DDBJ databases">
        <authorList>
            <person name="Sun Q."/>
            <person name="Mori K."/>
        </authorList>
    </citation>
    <scope>NUCLEOTIDE SEQUENCE [LARGE SCALE GENOMIC DNA]</scope>
    <source>
        <strain evidence="2 3">CECT 8286</strain>
    </source>
</reference>
<protein>
    <recommendedName>
        <fullName evidence="4">YcxB family protein</fullName>
    </recommendedName>
</protein>
<organism evidence="2 3">
    <name type="scientific">Formosa undariae</name>
    <dbReference type="NCBI Taxonomy" id="1325436"/>
    <lineage>
        <taxon>Bacteria</taxon>
        <taxon>Pseudomonadati</taxon>
        <taxon>Bacteroidota</taxon>
        <taxon>Flavobacteriia</taxon>
        <taxon>Flavobacteriales</taxon>
        <taxon>Flavobacteriaceae</taxon>
        <taxon>Formosa</taxon>
    </lineage>
</organism>
<evidence type="ECO:0000313" key="2">
    <source>
        <dbReference type="EMBL" id="MFB9052278.1"/>
    </source>
</evidence>
<proteinExistence type="predicted"/>
<keyword evidence="1" id="KW-1133">Transmembrane helix</keyword>
<dbReference type="Proteomes" id="UP001589605">
    <property type="component" value="Unassembled WGS sequence"/>
</dbReference>
<evidence type="ECO:0008006" key="4">
    <source>
        <dbReference type="Google" id="ProtNLM"/>
    </source>
</evidence>
<name>A0ABV5EYK7_9FLAO</name>
<evidence type="ECO:0000313" key="3">
    <source>
        <dbReference type="Proteomes" id="UP001589605"/>
    </source>
</evidence>
<keyword evidence="3" id="KW-1185">Reference proteome</keyword>
<keyword evidence="1" id="KW-0812">Transmembrane</keyword>
<dbReference type="RefSeq" id="WP_382381467.1">
    <property type="nucleotide sequence ID" value="NZ_JBHMEZ010000003.1"/>
</dbReference>
<keyword evidence="1" id="KW-0472">Membrane</keyword>
<comment type="caution">
    <text evidence="2">The sequence shown here is derived from an EMBL/GenBank/DDBJ whole genome shotgun (WGS) entry which is preliminary data.</text>
</comment>
<evidence type="ECO:0000256" key="1">
    <source>
        <dbReference type="SAM" id="Phobius"/>
    </source>
</evidence>
<feature type="transmembrane region" description="Helical" evidence="1">
    <location>
        <begin position="16"/>
        <end position="36"/>
    </location>
</feature>
<dbReference type="EMBL" id="JBHMEZ010000003">
    <property type="protein sequence ID" value="MFB9052278.1"/>
    <property type="molecule type" value="Genomic_DNA"/>
</dbReference>
<gene>
    <name evidence="2" type="ORF">ACFFVB_04230</name>
</gene>